<gene>
    <name evidence="2" type="ordered locus">Acid_4316</name>
</gene>
<evidence type="ECO:0000313" key="2">
    <source>
        <dbReference type="EMBL" id="ABJ85278.1"/>
    </source>
</evidence>
<reference evidence="2" key="1">
    <citation type="submission" date="2006-10" db="EMBL/GenBank/DDBJ databases">
        <title>Complete sequence of Solibacter usitatus Ellin6076.</title>
        <authorList>
            <consortium name="US DOE Joint Genome Institute"/>
            <person name="Copeland A."/>
            <person name="Lucas S."/>
            <person name="Lapidus A."/>
            <person name="Barry K."/>
            <person name="Detter J.C."/>
            <person name="Glavina del Rio T."/>
            <person name="Hammon N."/>
            <person name="Israni S."/>
            <person name="Dalin E."/>
            <person name="Tice H."/>
            <person name="Pitluck S."/>
            <person name="Thompson L.S."/>
            <person name="Brettin T."/>
            <person name="Bruce D."/>
            <person name="Han C."/>
            <person name="Tapia R."/>
            <person name="Gilna P."/>
            <person name="Schmutz J."/>
            <person name="Larimer F."/>
            <person name="Land M."/>
            <person name="Hauser L."/>
            <person name="Kyrpides N."/>
            <person name="Mikhailova N."/>
            <person name="Janssen P.H."/>
            <person name="Kuske C.R."/>
            <person name="Richardson P."/>
        </authorList>
    </citation>
    <scope>NUCLEOTIDE SEQUENCE</scope>
    <source>
        <strain evidence="2">Ellin6076</strain>
    </source>
</reference>
<evidence type="ECO:0008006" key="3">
    <source>
        <dbReference type="Google" id="ProtNLM"/>
    </source>
</evidence>
<feature type="region of interest" description="Disordered" evidence="1">
    <location>
        <begin position="52"/>
        <end position="71"/>
    </location>
</feature>
<dbReference type="STRING" id="234267.Acid_4316"/>
<dbReference type="AlphaFoldDB" id="Q01YI7"/>
<proteinExistence type="predicted"/>
<dbReference type="InParanoid" id="Q01YI7"/>
<evidence type="ECO:0000256" key="1">
    <source>
        <dbReference type="SAM" id="MobiDB-lite"/>
    </source>
</evidence>
<dbReference type="HOGENOM" id="CLU_028673_0_0_0"/>
<sequence length="661" mass="73475" precursor="true">MRPILAILLLAVPVCAQRAQLPRKGRQPDTAEPVPVEPIRKLPRRVVITAAPPATPPAARPMQSPPPLSEDRVRSLLRGNITPLETPPPSAELARTLPRIPPPLAGAAILPATVVAETVPSRWKIFPAPPWRRYDDKRLDAIYATSRYWDPFNRNTIKGDYPIYGRKVFFSFTGTTDTTYERRRVPVPSGASANDPGEFQFFGDGQQSIVQQNFRFSFDLFHGAAGFKPVDWELKVTPEFNMNYVNSRENGLIDINVLNGIDRTDSNVGFQELYFEKRIRTDKSYFDFTSVRAGIQRFTSDFRGFVFSDEQPGVRIFGTLHNNILQYNLAYFYMLEKDTNSGLNRWRLRQQQVAVANVYWSDFLTKGYTLNFSALYNHDQPSFLIDKNGFLVRPAPVGFPIPHQIAAGYAGISGDGHLGRFNINHAFYQTFGRDTFNGITAAPQHINAQLAAFEIGYEKDWMEFKASAFYTSGDRSLNDGQANGFDGIVPNQQFAGGGFLGNPALADRGLLNNSFVGGGTNFLNRDPIPLTGTGLVLFGPNSLMPTMRAGLFEGQANFVNPGVLLFNAGLNAKITPKIRGAANINWAKFNRTEVLETVLYQSNIHHAIGLDTGLGVQYRPLLTDNITVTAGVGTLFPGRGFKDMYTGQTQFSGFVNVRMVF</sequence>
<dbReference type="OrthoDB" id="244259at2"/>
<name>Q01YI7_SOLUE</name>
<dbReference type="KEGG" id="sus:Acid_4316"/>
<protein>
    <recommendedName>
        <fullName evidence="3">Alginate export domain-containing protein</fullName>
    </recommendedName>
</protein>
<feature type="compositionally biased region" description="Pro residues" evidence="1">
    <location>
        <begin position="53"/>
        <end position="68"/>
    </location>
</feature>
<dbReference type="eggNOG" id="COG3827">
    <property type="taxonomic scope" value="Bacteria"/>
</dbReference>
<dbReference type="EMBL" id="CP000473">
    <property type="protein sequence ID" value="ABJ85278.1"/>
    <property type="molecule type" value="Genomic_DNA"/>
</dbReference>
<organism evidence="2">
    <name type="scientific">Solibacter usitatus (strain Ellin6076)</name>
    <dbReference type="NCBI Taxonomy" id="234267"/>
    <lineage>
        <taxon>Bacteria</taxon>
        <taxon>Pseudomonadati</taxon>
        <taxon>Acidobacteriota</taxon>
        <taxon>Terriglobia</taxon>
        <taxon>Bryobacterales</taxon>
        <taxon>Solibacteraceae</taxon>
        <taxon>Candidatus Solibacter</taxon>
    </lineage>
</organism>
<accession>Q01YI7</accession>